<dbReference type="PANTHER" id="PTHR11895:SF7">
    <property type="entry name" value="GLUTAMYL-TRNA(GLN) AMIDOTRANSFERASE SUBUNIT A, MITOCHONDRIAL"/>
    <property type="match status" value="1"/>
</dbReference>
<keyword evidence="3" id="KW-0472">Membrane</keyword>
<sequence length="701" mass="75319">MSRLKKVLLGIIVGISWFQVGSATSFGEETQSQLPTREEILSHYETYSAKELADSVRHNIVTSEDLVNKALEKVKEENPSLNAVIGLRETEALNEAKAIQDNGQPFLGVPILVKGLGHTVKGMPNSNGFPFAKDQLAGSNGSVVKELQGLGFIVIGQTNFPEMGWRNITDSALYGPTGSPWNPNYQAGGSSGGAASSVASGMNPVASGSDAGGSIRIPASWNGVVGLKPSRGILKANSASPKGQVVHFANTKSMEDTNLLFESLRNPKSPISDDILSKEMKIAYSTESPVGTPVSEDSKLAVKEAVDFLKQEGFQVEEVTPDIDGIKLMEGYYTIAAGSAGMAEYLGSQILKRPITIDDVDILTWALYQTGKVTTKEEVDEAWRFNQEAQEKMTAFHEAYPIYLTPTTASTAPMIGDPLITSNNLEKMKQIETVDAPSRKKLIYDQWLDALTYSPYTQLSNLTGEPAISLPTYVSKEGLPLGIQFNARTGEDRLLLEMGDLFEKNNKFKLWLNKEDQPTEPSTSSSSESETTESSASSSSESETTESSASSSSESETTESSITSSSENETTESSTTSSSESETIESSTSSSSEIAEPSASSTSESETTEPSASSTSESKTTEPSTSSSSESESKKENLILGSKKNDNDSSKPKSSNGQNVVDKVLPKTGSLDSSKLVVIGLVLIIVFVLWIRIKNKQKTEF</sequence>
<evidence type="ECO:0000256" key="1">
    <source>
        <dbReference type="ARBA" id="ARBA00009199"/>
    </source>
</evidence>
<feature type="domain" description="Amidase" evidence="4">
    <location>
        <begin position="65"/>
        <end position="496"/>
    </location>
</feature>
<feature type="compositionally biased region" description="Low complexity" evidence="2">
    <location>
        <begin position="519"/>
        <end position="630"/>
    </location>
</feature>
<evidence type="ECO:0000256" key="2">
    <source>
        <dbReference type="SAM" id="MobiDB-lite"/>
    </source>
</evidence>
<organism evidence="5 6">
    <name type="scientific">Candidatus Vagococcus giribetii</name>
    <dbReference type="NCBI Taxonomy" id="2230876"/>
    <lineage>
        <taxon>Bacteria</taxon>
        <taxon>Bacillati</taxon>
        <taxon>Bacillota</taxon>
        <taxon>Bacilli</taxon>
        <taxon>Lactobacillales</taxon>
        <taxon>Enterococcaceae</taxon>
        <taxon>Vagococcus</taxon>
    </lineage>
</organism>
<dbReference type="NCBIfam" id="TIGR01167">
    <property type="entry name" value="LPXTG_anchor"/>
    <property type="match status" value="1"/>
</dbReference>
<dbReference type="InterPro" id="IPR020556">
    <property type="entry name" value="Amidase_CS"/>
</dbReference>
<dbReference type="RefSeq" id="WP_206967579.1">
    <property type="nucleotide sequence ID" value="NZ_JAFLVX010000026.1"/>
</dbReference>
<feature type="compositionally biased region" description="Basic and acidic residues" evidence="2">
    <location>
        <begin position="631"/>
        <end position="651"/>
    </location>
</feature>
<evidence type="ECO:0000256" key="3">
    <source>
        <dbReference type="SAM" id="Phobius"/>
    </source>
</evidence>
<gene>
    <name evidence="5" type="ORF">DOK76_10395</name>
</gene>
<feature type="region of interest" description="Disordered" evidence="2">
    <location>
        <begin position="512"/>
        <end position="661"/>
    </location>
</feature>
<dbReference type="InterPro" id="IPR000120">
    <property type="entry name" value="Amidase"/>
</dbReference>
<evidence type="ECO:0000313" key="6">
    <source>
        <dbReference type="Proteomes" id="UP000664857"/>
    </source>
</evidence>
<dbReference type="InterPro" id="IPR023631">
    <property type="entry name" value="Amidase_dom"/>
</dbReference>
<keyword evidence="3" id="KW-1133">Transmembrane helix</keyword>
<protein>
    <submittedName>
        <fullName evidence="5">LPXTG cell wall anchor domain-containing protein</fullName>
    </submittedName>
</protein>
<evidence type="ECO:0000313" key="5">
    <source>
        <dbReference type="EMBL" id="MBO0477484.1"/>
    </source>
</evidence>
<feature type="transmembrane region" description="Helical" evidence="3">
    <location>
        <begin position="676"/>
        <end position="693"/>
    </location>
</feature>
<reference evidence="5 6" key="1">
    <citation type="submission" date="2021-03" db="EMBL/GenBank/DDBJ databases">
        <title>Enterococcal diversity collection.</title>
        <authorList>
            <person name="Gilmore M.S."/>
            <person name="Schwartzman J."/>
            <person name="Van Tyne D."/>
            <person name="Martin M."/>
            <person name="Earl A.M."/>
            <person name="Manson A.L."/>
            <person name="Straub T."/>
            <person name="Salamzade R."/>
            <person name="Saavedra J."/>
            <person name="Lebreton F."/>
            <person name="Prichula J."/>
            <person name="Schaufler K."/>
            <person name="Gaca A."/>
            <person name="Sgardioli B."/>
            <person name="Wagenaar J."/>
            <person name="Strong T."/>
        </authorList>
    </citation>
    <scope>NUCLEOTIDE SEQUENCE [LARGE SCALE GENOMIC DNA]</scope>
    <source>
        <strain evidence="5 6">DIV0080</strain>
    </source>
</reference>
<dbReference type="SUPFAM" id="SSF75304">
    <property type="entry name" value="Amidase signature (AS) enzymes"/>
    <property type="match status" value="1"/>
</dbReference>
<dbReference type="Gene3D" id="3.90.1300.10">
    <property type="entry name" value="Amidase signature (AS) domain"/>
    <property type="match status" value="1"/>
</dbReference>
<comment type="similarity">
    <text evidence="1">Belongs to the amidase family.</text>
</comment>
<keyword evidence="3" id="KW-0812">Transmembrane</keyword>
<name>A0ABS3HUT6_9ENTE</name>
<dbReference type="InterPro" id="IPR036928">
    <property type="entry name" value="AS_sf"/>
</dbReference>
<comment type="caution">
    <text evidence="5">The sequence shown here is derived from an EMBL/GenBank/DDBJ whole genome shotgun (WGS) entry which is preliminary data.</text>
</comment>
<dbReference type="PROSITE" id="PS00571">
    <property type="entry name" value="AMIDASES"/>
    <property type="match status" value="1"/>
</dbReference>
<dbReference type="EMBL" id="JAFLVX010000026">
    <property type="protein sequence ID" value="MBO0477484.1"/>
    <property type="molecule type" value="Genomic_DNA"/>
</dbReference>
<proteinExistence type="inferred from homology"/>
<evidence type="ECO:0000259" key="4">
    <source>
        <dbReference type="Pfam" id="PF01425"/>
    </source>
</evidence>
<dbReference type="PANTHER" id="PTHR11895">
    <property type="entry name" value="TRANSAMIDASE"/>
    <property type="match status" value="1"/>
</dbReference>
<accession>A0ABS3HUT6</accession>
<dbReference type="Pfam" id="PF01425">
    <property type="entry name" value="Amidase"/>
    <property type="match status" value="1"/>
</dbReference>
<dbReference type="Proteomes" id="UP000664857">
    <property type="component" value="Unassembled WGS sequence"/>
</dbReference>
<keyword evidence="6" id="KW-1185">Reference proteome</keyword>